<evidence type="ECO:0000313" key="1">
    <source>
        <dbReference type="EMBL" id="AZP21706.1"/>
    </source>
</evidence>
<dbReference type="RefSeq" id="WP_126275530.1">
    <property type="nucleotide sequence ID" value="NZ_CP034463.1"/>
</dbReference>
<dbReference type="SUPFAM" id="SSF53756">
    <property type="entry name" value="UDP-Glycosyltransferase/glycogen phosphorylase"/>
    <property type="match status" value="1"/>
</dbReference>
<name>A0A3Q9C657_9ACTN</name>
<gene>
    <name evidence="1" type="ORF">EJC51_39880</name>
</gene>
<dbReference type="AlphaFoldDB" id="A0A3Q9C657"/>
<evidence type="ECO:0008006" key="3">
    <source>
        <dbReference type="Google" id="ProtNLM"/>
    </source>
</evidence>
<dbReference type="Gene3D" id="3.40.50.2000">
    <property type="entry name" value="Glycogen Phosphorylase B"/>
    <property type="match status" value="1"/>
</dbReference>
<reference evidence="1 2" key="1">
    <citation type="submission" date="2018-12" db="EMBL/GenBank/DDBJ databases">
        <authorList>
            <person name="Li K."/>
        </authorList>
    </citation>
    <scope>NUCLEOTIDE SEQUENCE [LARGE SCALE GENOMIC DNA]</scope>
    <source>
        <strain evidence="2">CR22</strain>
    </source>
</reference>
<sequence length="382" mass="43722">MERRNDHPRRVLVIGELDGYANSLKPVAIEHFLRERGHEVRLVDTYSLSRASSAAGSLGRRLPAARPRKMALYAVEAATKSLTGRWGFGRRRLSYHLLLANHRMRRGILKSSLPLDDFDLVICETPHDADVLTADTAAETLYDCPTPWADELFYEERLTERQHAKLRRREKTLFEGVDHLTFHWESYARYARERYGLTGDNVMVMNFGCTLAAERARFRRPPRVVYLGSLGSRFIDLPLLARLARAYPYIDVYGGPAPDPRLGLNYLGHTSPDILSGYQLGLITCTDDPLRRAGFSAKHLEYLAAGLPVLVPAWRRHLENLRGSVVYTERTFGSVIGSLTDERRWRELSDEAYAQARQLTWDIVLRPLEDLLEDIPVHRQAW</sequence>
<dbReference type="KEGG" id="saqu:EJC51_39880"/>
<keyword evidence="2" id="KW-1185">Reference proteome</keyword>
<proteinExistence type="predicted"/>
<accession>A0A3Q9C657</accession>
<protein>
    <recommendedName>
        <fullName evidence="3">Glycosyltransferase family 1 protein</fullName>
    </recommendedName>
</protein>
<dbReference type="EMBL" id="CP034463">
    <property type="protein sequence ID" value="AZP21706.1"/>
    <property type="molecule type" value="Genomic_DNA"/>
</dbReference>
<dbReference type="Proteomes" id="UP000280197">
    <property type="component" value="Chromosome"/>
</dbReference>
<evidence type="ECO:0000313" key="2">
    <source>
        <dbReference type="Proteomes" id="UP000280197"/>
    </source>
</evidence>
<organism evidence="1 2">
    <name type="scientific">Streptomyces aquilus</name>
    <dbReference type="NCBI Taxonomy" id="2548456"/>
    <lineage>
        <taxon>Bacteria</taxon>
        <taxon>Bacillati</taxon>
        <taxon>Actinomycetota</taxon>
        <taxon>Actinomycetes</taxon>
        <taxon>Kitasatosporales</taxon>
        <taxon>Streptomycetaceae</taxon>
        <taxon>Streptomyces</taxon>
    </lineage>
</organism>